<dbReference type="SUPFAM" id="SSF47413">
    <property type="entry name" value="lambda repressor-like DNA-binding domains"/>
    <property type="match status" value="1"/>
</dbReference>
<keyword evidence="1" id="KW-0805">Transcription regulation</keyword>
<dbReference type="CDD" id="cd06279">
    <property type="entry name" value="PBP1_LacI-like"/>
    <property type="match status" value="1"/>
</dbReference>
<evidence type="ECO:0000313" key="5">
    <source>
        <dbReference type="EMBL" id="TQM66355.1"/>
    </source>
</evidence>
<dbReference type="InterPro" id="IPR000843">
    <property type="entry name" value="HTH_LacI"/>
</dbReference>
<dbReference type="GO" id="GO:0000976">
    <property type="term" value="F:transcription cis-regulatory region binding"/>
    <property type="evidence" value="ECO:0007669"/>
    <property type="project" value="TreeGrafter"/>
</dbReference>
<dbReference type="RefSeq" id="WP_141916582.1">
    <property type="nucleotide sequence ID" value="NZ_BAAAYS010000003.1"/>
</dbReference>
<dbReference type="Proteomes" id="UP000318331">
    <property type="component" value="Unassembled WGS sequence"/>
</dbReference>
<keyword evidence="6" id="KW-1185">Reference proteome</keyword>
<proteinExistence type="predicted"/>
<evidence type="ECO:0000313" key="6">
    <source>
        <dbReference type="Proteomes" id="UP000318331"/>
    </source>
</evidence>
<dbReference type="GO" id="GO:0003700">
    <property type="term" value="F:DNA-binding transcription factor activity"/>
    <property type="evidence" value="ECO:0007669"/>
    <property type="project" value="TreeGrafter"/>
</dbReference>
<dbReference type="InterPro" id="IPR010982">
    <property type="entry name" value="Lambda_DNA-bd_dom_sf"/>
</dbReference>
<dbReference type="EMBL" id="VFPN01000001">
    <property type="protein sequence ID" value="TQM66355.1"/>
    <property type="molecule type" value="Genomic_DNA"/>
</dbReference>
<reference evidence="5 6" key="1">
    <citation type="submission" date="2019-06" db="EMBL/GenBank/DDBJ databases">
        <title>Sequencing the genomes of 1000 actinobacteria strains.</title>
        <authorList>
            <person name="Klenk H.-P."/>
        </authorList>
    </citation>
    <scope>NUCLEOTIDE SEQUENCE [LARGE SCALE GENOMIC DNA]</scope>
    <source>
        <strain evidence="5 6">DSM 18031</strain>
    </source>
</reference>
<dbReference type="SMART" id="SM00354">
    <property type="entry name" value="HTH_LACI"/>
    <property type="match status" value="1"/>
</dbReference>
<dbReference type="Pfam" id="PF13377">
    <property type="entry name" value="Peripla_BP_3"/>
    <property type="match status" value="1"/>
</dbReference>
<keyword evidence="2" id="KW-0238">DNA-binding</keyword>
<comment type="caution">
    <text evidence="5">The sequence shown here is derived from an EMBL/GenBank/DDBJ whole genome shotgun (WGS) entry which is preliminary data.</text>
</comment>
<organism evidence="5 6">
    <name type="scientific">Klugiella xanthotipulae</name>
    <dbReference type="NCBI Taxonomy" id="244735"/>
    <lineage>
        <taxon>Bacteria</taxon>
        <taxon>Bacillati</taxon>
        <taxon>Actinomycetota</taxon>
        <taxon>Actinomycetes</taxon>
        <taxon>Micrococcales</taxon>
        <taxon>Microbacteriaceae</taxon>
        <taxon>Klugiella</taxon>
    </lineage>
</organism>
<dbReference type="CDD" id="cd01392">
    <property type="entry name" value="HTH_LacI"/>
    <property type="match status" value="1"/>
</dbReference>
<feature type="domain" description="HTH lacI-type" evidence="4">
    <location>
        <begin position="15"/>
        <end position="70"/>
    </location>
</feature>
<sequence length="371" mass="38261">MTSSRQAAGSPARRVTLADVARLAGVSTSTVSIAFGEGGPVSDAMRLRVHAAAAELGYTGPDPRAASLRRGRSGLIGVVLEERLGEAFRDPVRISLLDGIAEEVGAAGSGLALLGDVAAGPLSIATAPVDAVILFGCSTGTLDSIEQARRRGLPLVELEGRVESDVFAVDSDNRGASRAAAQHLYDLGHRRVATLTLPLDRPRVHRALAAADPVPGHNFVAVERLLGVREVFPEAHTIVCAASLVEEGRVAGHELLGGADAPRYGEGGACAASARPTAIIAQSDLLALGMIRAAGELGLRVPADVSVIGFDGIRLDGLSDRDLSTMIQPAQEKGRAAGRAALALVAGEQPERLRYHSVLHAGDTTGPVPDP</sequence>
<dbReference type="Gene3D" id="3.40.50.2300">
    <property type="match status" value="2"/>
</dbReference>
<dbReference type="InterPro" id="IPR028082">
    <property type="entry name" value="Peripla_BP_I"/>
</dbReference>
<dbReference type="Gene3D" id="1.10.260.40">
    <property type="entry name" value="lambda repressor-like DNA-binding domains"/>
    <property type="match status" value="1"/>
</dbReference>
<dbReference type="SUPFAM" id="SSF53822">
    <property type="entry name" value="Periplasmic binding protein-like I"/>
    <property type="match status" value="1"/>
</dbReference>
<dbReference type="PANTHER" id="PTHR30146">
    <property type="entry name" value="LACI-RELATED TRANSCRIPTIONAL REPRESSOR"/>
    <property type="match status" value="1"/>
</dbReference>
<dbReference type="PANTHER" id="PTHR30146:SF138">
    <property type="entry name" value="TRANSCRIPTIONAL REGULATORY PROTEIN"/>
    <property type="match status" value="1"/>
</dbReference>
<evidence type="ECO:0000256" key="1">
    <source>
        <dbReference type="ARBA" id="ARBA00023015"/>
    </source>
</evidence>
<evidence type="ECO:0000256" key="2">
    <source>
        <dbReference type="ARBA" id="ARBA00023125"/>
    </source>
</evidence>
<dbReference type="InterPro" id="IPR046335">
    <property type="entry name" value="LacI/GalR-like_sensor"/>
</dbReference>
<name>A0A543I726_9MICO</name>
<dbReference type="OrthoDB" id="5171752at2"/>
<keyword evidence="3" id="KW-0804">Transcription</keyword>
<dbReference type="PROSITE" id="PS50932">
    <property type="entry name" value="HTH_LACI_2"/>
    <property type="match status" value="1"/>
</dbReference>
<evidence type="ECO:0000259" key="4">
    <source>
        <dbReference type="PROSITE" id="PS50932"/>
    </source>
</evidence>
<gene>
    <name evidence="5" type="ORF">FB466_1195</name>
</gene>
<evidence type="ECO:0000256" key="3">
    <source>
        <dbReference type="ARBA" id="ARBA00023163"/>
    </source>
</evidence>
<dbReference type="Pfam" id="PF00356">
    <property type="entry name" value="LacI"/>
    <property type="match status" value="1"/>
</dbReference>
<accession>A0A543I726</accession>
<dbReference type="AlphaFoldDB" id="A0A543I726"/>
<protein>
    <submittedName>
        <fullName evidence="5">LacI family transcriptional regulator</fullName>
    </submittedName>
</protein>